<protein>
    <submittedName>
        <fullName evidence="2">Alpha/beta hydrolase</fullName>
    </submittedName>
</protein>
<accession>A0A8J3FE01</accession>
<dbReference type="RefSeq" id="WP_189170792.1">
    <property type="nucleotide sequence ID" value="NZ_BMQB01000006.1"/>
</dbReference>
<evidence type="ECO:0000259" key="1">
    <source>
        <dbReference type="Pfam" id="PF12697"/>
    </source>
</evidence>
<dbReference type="PRINTS" id="PR00412">
    <property type="entry name" value="EPOXHYDRLASE"/>
</dbReference>
<dbReference type="Gene3D" id="3.40.50.1820">
    <property type="entry name" value="alpha/beta hydrolase"/>
    <property type="match status" value="1"/>
</dbReference>
<evidence type="ECO:0000313" key="3">
    <source>
        <dbReference type="Proteomes" id="UP000649739"/>
    </source>
</evidence>
<dbReference type="InterPro" id="IPR029058">
    <property type="entry name" value="AB_hydrolase_fold"/>
</dbReference>
<dbReference type="Pfam" id="PF12697">
    <property type="entry name" value="Abhydrolase_6"/>
    <property type="match status" value="1"/>
</dbReference>
<keyword evidence="2" id="KW-0378">Hydrolase</keyword>
<feature type="domain" description="AB hydrolase-1" evidence="1">
    <location>
        <begin position="47"/>
        <end position="303"/>
    </location>
</feature>
<reference evidence="2" key="1">
    <citation type="journal article" date="2014" name="Int. J. Syst. Evol. Microbiol.">
        <title>Complete genome sequence of Corynebacterium casei LMG S-19264T (=DSM 44701T), isolated from a smear-ripened cheese.</title>
        <authorList>
            <consortium name="US DOE Joint Genome Institute (JGI-PGF)"/>
            <person name="Walter F."/>
            <person name="Albersmeier A."/>
            <person name="Kalinowski J."/>
            <person name="Ruckert C."/>
        </authorList>
    </citation>
    <scope>NUCLEOTIDE SEQUENCE</scope>
    <source>
        <strain evidence="2">JCM 3090</strain>
    </source>
</reference>
<dbReference type="PRINTS" id="PR00111">
    <property type="entry name" value="ABHYDROLASE"/>
</dbReference>
<keyword evidence="3" id="KW-1185">Reference proteome</keyword>
<dbReference type="PANTHER" id="PTHR46438:SF11">
    <property type="entry name" value="LIPASE-RELATED"/>
    <property type="match status" value="1"/>
</dbReference>
<dbReference type="AlphaFoldDB" id="A0A8J3FE01"/>
<dbReference type="GO" id="GO:0016787">
    <property type="term" value="F:hydrolase activity"/>
    <property type="evidence" value="ECO:0007669"/>
    <property type="project" value="UniProtKB-KW"/>
</dbReference>
<dbReference type="InterPro" id="IPR000073">
    <property type="entry name" value="AB_hydrolase_1"/>
</dbReference>
<reference evidence="2" key="2">
    <citation type="submission" date="2020-09" db="EMBL/GenBank/DDBJ databases">
        <authorList>
            <person name="Sun Q."/>
            <person name="Ohkuma M."/>
        </authorList>
    </citation>
    <scope>NUCLEOTIDE SEQUENCE</scope>
    <source>
        <strain evidence="2">JCM 3090</strain>
    </source>
</reference>
<comment type="caution">
    <text evidence="2">The sequence shown here is derived from an EMBL/GenBank/DDBJ whole genome shotgun (WGS) entry which is preliminary data.</text>
</comment>
<proteinExistence type="predicted"/>
<evidence type="ECO:0000313" key="2">
    <source>
        <dbReference type="EMBL" id="GGJ98182.1"/>
    </source>
</evidence>
<dbReference type="PANTHER" id="PTHR46438">
    <property type="entry name" value="ALPHA/BETA-HYDROLASES SUPERFAMILY PROTEIN"/>
    <property type="match status" value="1"/>
</dbReference>
<dbReference type="Proteomes" id="UP000649739">
    <property type="component" value="Unassembled WGS sequence"/>
</dbReference>
<organism evidence="2 3">
    <name type="scientific">Pilimelia anulata</name>
    <dbReference type="NCBI Taxonomy" id="53371"/>
    <lineage>
        <taxon>Bacteria</taxon>
        <taxon>Bacillati</taxon>
        <taxon>Actinomycetota</taxon>
        <taxon>Actinomycetes</taxon>
        <taxon>Micromonosporales</taxon>
        <taxon>Micromonosporaceae</taxon>
        <taxon>Pilimelia</taxon>
    </lineage>
</organism>
<name>A0A8J3FE01_9ACTN</name>
<sequence length="311" mass="32743">MTSTDVGAPAVPAGSWPPWPGRLVEFGGAALHVRDTPSPAAGAPPALYLHGLGGSAQNWTDLAGLLADRVAGQAIDLPGFGRSAPAGTYSVASVARRVAAWIDRDERGPVHLVGNSFGGAVAVWVAARRPDLVRTLTLISPAMPFLDARRSLHGSMLPLLAVPGASRIAGRRLARTEPADLTRQVLEACFGDPGRLSPQRVAEAVTEVSDRYVLPYYPSVYVRTLRGLVLTFLRAYLPGAGSLWSMARGITAPTLVIGGTLDRIVDVRVAPRVAGVIPGARLSMLEGVGHVAQMEVPDLVARAVRRLVDGR</sequence>
<dbReference type="EMBL" id="BMQB01000006">
    <property type="protein sequence ID" value="GGJ98182.1"/>
    <property type="molecule type" value="Genomic_DNA"/>
</dbReference>
<gene>
    <name evidence="2" type="ORF">GCM10010123_30280</name>
</gene>
<dbReference type="SUPFAM" id="SSF53474">
    <property type="entry name" value="alpha/beta-Hydrolases"/>
    <property type="match status" value="1"/>
</dbReference>
<dbReference type="InterPro" id="IPR000639">
    <property type="entry name" value="Epox_hydrolase-like"/>
</dbReference>